<name>A0A653C6Y9_CALMS</name>
<dbReference type="OrthoDB" id="8197587at2759"/>
<evidence type="ECO:0000313" key="2">
    <source>
        <dbReference type="EMBL" id="VEN43274.1"/>
    </source>
</evidence>
<dbReference type="EMBL" id="CAACVG010007022">
    <property type="protein sequence ID" value="VEN43274.1"/>
    <property type="molecule type" value="Genomic_DNA"/>
</dbReference>
<organism evidence="2 3">
    <name type="scientific">Callosobruchus maculatus</name>
    <name type="common">Southern cowpea weevil</name>
    <name type="synonym">Pulse bruchid</name>
    <dbReference type="NCBI Taxonomy" id="64391"/>
    <lineage>
        <taxon>Eukaryota</taxon>
        <taxon>Metazoa</taxon>
        <taxon>Ecdysozoa</taxon>
        <taxon>Arthropoda</taxon>
        <taxon>Hexapoda</taxon>
        <taxon>Insecta</taxon>
        <taxon>Pterygota</taxon>
        <taxon>Neoptera</taxon>
        <taxon>Endopterygota</taxon>
        <taxon>Coleoptera</taxon>
        <taxon>Polyphaga</taxon>
        <taxon>Cucujiformia</taxon>
        <taxon>Chrysomeloidea</taxon>
        <taxon>Chrysomelidae</taxon>
        <taxon>Bruchinae</taxon>
        <taxon>Bruchini</taxon>
        <taxon>Callosobruchus</taxon>
    </lineage>
</organism>
<dbReference type="Proteomes" id="UP000410492">
    <property type="component" value="Unassembled WGS sequence"/>
</dbReference>
<keyword evidence="3" id="KW-1185">Reference proteome</keyword>
<gene>
    <name evidence="2" type="ORF">CALMAC_LOCUS6464</name>
</gene>
<reference evidence="2 3" key="1">
    <citation type="submission" date="2019-01" db="EMBL/GenBank/DDBJ databases">
        <authorList>
            <person name="Sayadi A."/>
        </authorList>
    </citation>
    <scope>NUCLEOTIDE SEQUENCE [LARGE SCALE GENOMIC DNA]</scope>
</reference>
<evidence type="ECO:0000256" key="1">
    <source>
        <dbReference type="SAM" id="SignalP"/>
    </source>
</evidence>
<feature type="chain" id="PRO_5024895090" evidence="1">
    <location>
        <begin position="21"/>
        <end position="193"/>
    </location>
</feature>
<dbReference type="AlphaFoldDB" id="A0A653C6Y9"/>
<keyword evidence="1" id="KW-0732">Signal</keyword>
<proteinExistence type="predicted"/>
<sequence length="193" mass="21678">MVFVPVFICIISAIVSGISCKEVVLTIYTLGYSNVYYQRAEQNSPKFHSVGPAQSQYRAEITEETTESTTDKCGFCGVDSVNPKFDPNNSDITTEVDTEIFKKIKPETKADLELEEEFEGNKKVGSDGVLKEQGIYYVYHPSGLLQRVIFTTADDVHNQQISAQLQYQNIEPISGPVYAYDPNTFVLQRLQLI</sequence>
<evidence type="ECO:0000313" key="3">
    <source>
        <dbReference type="Proteomes" id="UP000410492"/>
    </source>
</evidence>
<protein>
    <submittedName>
        <fullName evidence="2">Uncharacterized protein</fullName>
    </submittedName>
</protein>
<feature type="signal peptide" evidence="1">
    <location>
        <begin position="1"/>
        <end position="20"/>
    </location>
</feature>
<accession>A0A653C6Y9</accession>